<gene>
    <name evidence="2" type="ORF">NK118_11375</name>
</gene>
<reference evidence="2 3" key="1">
    <citation type="journal article" date="2022" name="Genome Biol. Evol.">
        <title>Host diet, physiology and behaviors set the stage for Lachnospiraceae cladogenesis.</title>
        <authorList>
            <person name="Vera-Ponce De Leon A."/>
            <person name="Schneider M."/>
            <person name="Jahnes B.C."/>
            <person name="Sadowski V."/>
            <person name="Camuy-Velez L.A."/>
            <person name="Duan J."/>
            <person name="Sabree Z.L."/>
        </authorList>
    </citation>
    <scope>NUCLEOTIDE SEQUENCE [LARGE SCALE GENOMIC DNA]</scope>
    <source>
        <strain evidence="2 3">PAL227</strain>
    </source>
</reference>
<organism evidence="2 3">
    <name type="scientific">Ohessyouella blattaphilus</name>
    <dbReference type="NCBI Taxonomy" id="2949333"/>
    <lineage>
        <taxon>Bacteria</taxon>
        <taxon>Bacillati</taxon>
        <taxon>Bacillota</taxon>
        <taxon>Clostridia</taxon>
        <taxon>Lachnospirales</taxon>
        <taxon>Lachnospiraceae</taxon>
        <taxon>Ohessyouella</taxon>
    </lineage>
</organism>
<sequence length="188" mass="21488">MKVKKIALLLALALLLTGCGKSKEKTEADEVVYRDITISETQNEFLALEDGFLTKDDEGVKDIKKNDDGSLTYTLSEELIEEFKEVTTEDTDKLIKDFTENKESYPAFYTITYNDELTKFTIGVDPVEFQEIDEEYASILFAYGNLYQLFDGVVDEDLQTSIIFVNKDTEQELKTIVSTDFHEEVLPQ</sequence>
<evidence type="ECO:0008006" key="4">
    <source>
        <dbReference type="Google" id="ProtNLM"/>
    </source>
</evidence>
<keyword evidence="3" id="KW-1185">Reference proteome</keyword>
<keyword evidence="1" id="KW-0732">Signal</keyword>
<dbReference type="PROSITE" id="PS51257">
    <property type="entry name" value="PROKAR_LIPOPROTEIN"/>
    <property type="match status" value="1"/>
</dbReference>
<evidence type="ECO:0000313" key="2">
    <source>
        <dbReference type="EMBL" id="MCP1110852.1"/>
    </source>
</evidence>
<name>A0ABT1ENJ1_9FIRM</name>
<comment type="caution">
    <text evidence="2">The sequence shown here is derived from an EMBL/GenBank/DDBJ whole genome shotgun (WGS) entry which is preliminary data.</text>
</comment>
<proteinExistence type="predicted"/>
<protein>
    <recommendedName>
        <fullName evidence="4">Lipoprotein</fullName>
    </recommendedName>
</protein>
<dbReference type="RefSeq" id="WP_262069732.1">
    <property type="nucleotide sequence ID" value="NZ_JAMXOC010000018.1"/>
</dbReference>
<dbReference type="Proteomes" id="UP001523565">
    <property type="component" value="Unassembled WGS sequence"/>
</dbReference>
<feature type="signal peptide" evidence="1">
    <location>
        <begin position="1"/>
        <end position="22"/>
    </location>
</feature>
<feature type="chain" id="PRO_5045130800" description="Lipoprotein" evidence="1">
    <location>
        <begin position="23"/>
        <end position="188"/>
    </location>
</feature>
<evidence type="ECO:0000313" key="3">
    <source>
        <dbReference type="Proteomes" id="UP001523565"/>
    </source>
</evidence>
<accession>A0ABT1ENJ1</accession>
<evidence type="ECO:0000256" key="1">
    <source>
        <dbReference type="SAM" id="SignalP"/>
    </source>
</evidence>
<dbReference type="EMBL" id="JAMZFV010000018">
    <property type="protein sequence ID" value="MCP1110852.1"/>
    <property type="molecule type" value="Genomic_DNA"/>
</dbReference>